<dbReference type="GO" id="GO:0006412">
    <property type="term" value="P:translation"/>
    <property type="evidence" value="ECO:0007669"/>
    <property type="project" value="InterPro"/>
</dbReference>
<proteinExistence type="inferred from homology"/>
<evidence type="ECO:0000256" key="4">
    <source>
        <dbReference type="ARBA" id="ARBA00023128"/>
    </source>
</evidence>
<organism evidence="8 9">
    <name type="scientific">Fasciola hepatica</name>
    <name type="common">Liver fluke</name>
    <dbReference type="NCBI Taxonomy" id="6192"/>
    <lineage>
        <taxon>Eukaryota</taxon>
        <taxon>Metazoa</taxon>
        <taxon>Spiralia</taxon>
        <taxon>Lophotrochozoa</taxon>
        <taxon>Platyhelminthes</taxon>
        <taxon>Trematoda</taxon>
        <taxon>Digenea</taxon>
        <taxon>Plagiorchiida</taxon>
        <taxon>Echinostomata</taxon>
        <taxon>Echinostomatoidea</taxon>
        <taxon>Fasciolidae</taxon>
        <taxon>Fasciola</taxon>
    </lineage>
</organism>
<protein>
    <recommendedName>
        <fullName evidence="6">Large ribosomal subunit protein mL49</fullName>
    </recommendedName>
    <alternativeName>
        <fullName evidence="7">39S ribosomal protein L49, mitochondrial</fullName>
    </alternativeName>
</protein>
<dbReference type="GO" id="GO:0005762">
    <property type="term" value="C:mitochondrial large ribosomal subunit"/>
    <property type="evidence" value="ECO:0007669"/>
    <property type="project" value="TreeGrafter"/>
</dbReference>
<name>A0A2H1BU48_FASHE</name>
<gene>
    <name evidence="8" type="ORF">D915_010075</name>
</gene>
<evidence type="ECO:0000313" key="8">
    <source>
        <dbReference type="EMBL" id="THD19283.1"/>
    </source>
</evidence>
<evidence type="ECO:0000256" key="7">
    <source>
        <dbReference type="ARBA" id="ARBA00035545"/>
    </source>
</evidence>
<comment type="subcellular location">
    <subcellularLocation>
        <location evidence="1">Mitochondrion</location>
    </subcellularLocation>
</comment>
<evidence type="ECO:0000256" key="2">
    <source>
        <dbReference type="ARBA" id="ARBA00005677"/>
    </source>
</evidence>
<keyword evidence="3 8" id="KW-0689">Ribosomal protein</keyword>
<reference evidence="8" key="1">
    <citation type="submission" date="2019-03" db="EMBL/GenBank/DDBJ databases">
        <title>Improved annotation for the trematode Fasciola hepatica.</title>
        <authorList>
            <person name="Choi Y.-J."/>
            <person name="Martin J."/>
            <person name="Mitreva M."/>
        </authorList>
    </citation>
    <scope>NUCLEOTIDE SEQUENCE [LARGE SCALE GENOMIC DNA]</scope>
</reference>
<dbReference type="AlphaFoldDB" id="A0A2H1BU48"/>
<dbReference type="Gene3D" id="3.30.780.10">
    <property type="entry name" value="SUI1-like domain"/>
    <property type="match status" value="1"/>
</dbReference>
<dbReference type="Pfam" id="PF05046">
    <property type="entry name" value="Img2"/>
    <property type="match status" value="1"/>
</dbReference>
<evidence type="ECO:0000256" key="5">
    <source>
        <dbReference type="ARBA" id="ARBA00023274"/>
    </source>
</evidence>
<keyword evidence="4" id="KW-0496">Mitochondrion</keyword>
<dbReference type="FunFam" id="3.30.780.10:FF:000009">
    <property type="entry name" value="39S ribosomal protein L49, mitochondrial"/>
    <property type="match status" value="1"/>
</dbReference>
<dbReference type="EMBL" id="JXXN02006827">
    <property type="protein sequence ID" value="THD19283.1"/>
    <property type="molecule type" value="Genomic_DNA"/>
</dbReference>
<dbReference type="GO" id="GO:0003735">
    <property type="term" value="F:structural constituent of ribosome"/>
    <property type="evidence" value="ECO:0007669"/>
    <property type="project" value="InterPro"/>
</dbReference>
<keyword evidence="9" id="KW-1185">Reference proteome</keyword>
<dbReference type="PANTHER" id="PTHR13477:SF0">
    <property type="entry name" value="LARGE RIBOSOMAL SUBUNIT PROTEIN ML49"/>
    <property type="match status" value="1"/>
</dbReference>
<evidence type="ECO:0000313" key="9">
    <source>
        <dbReference type="Proteomes" id="UP000230066"/>
    </source>
</evidence>
<dbReference type="PANTHER" id="PTHR13477">
    <property type="entry name" value="MITOCHONDRIAL 39S RIBOSOMAL PROTEIN L49"/>
    <property type="match status" value="1"/>
</dbReference>
<dbReference type="Proteomes" id="UP000230066">
    <property type="component" value="Unassembled WGS sequence"/>
</dbReference>
<accession>A0A2H1BU48</accession>
<comment type="similarity">
    <text evidence="2">Belongs to the mitochondrion-specific ribosomal protein mL49 family.</text>
</comment>
<comment type="caution">
    <text evidence="8">The sequence shown here is derived from an EMBL/GenBank/DDBJ whole genome shotgun (WGS) entry which is preliminary data.</text>
</comment>
<evidence type="ECO:0000256" key="1">
    <source>
        <dbReference type="ARBA" id="ARBA00004173"/>
    </source>
</evidence>
<sequence length="202" mass="23934">MLRAVLRQFKYSEWWRTDNTAYRHYQRKYAVNVPWWPTLENPWAEEVSNDKESQITSDEVRVDYEVSKDDFKWVEKLIAKPVIPPPPPLEETPTPSGWIAPNPELSSKFPYFVRRTKNHMLPVYYEEKQRKLAEQAHGMRQLTVIKHVDGDMWALAEDLRHLLQPKCEAGLFMCQVDEATRRIRIEGLFLEDVAQFLLSRGF</sequence>
<keyword evidence="5" id="KW-0687">Ribonucleoprotein</keyword>
<evidence type="ECO:0000256" key="6">
    <source>
        <dbReference type="ARBA" id="ARBA00035191"/>
    </source>
</evidence>
<evidence type="ECO:0000256" key="3">
    <source>
        <dbReference type="ARBA" id="ARBA00022980"/>
    </source>
</evidence>
<dbReference type="InterPro" id="IPR007740">
    <property type="entry name" value="Ribosomal_mL49"/>
</dbReference>